<gene>
    <name evidence="2" type="ORF">DSYM_02160</name>
</gene>
<dbReference type="CDD" id="cd00865">
    <property type="entry name" value="PEBP_bact_arch"/>
    <property type="match status" value="1"/>
</dbReference>
<reference evidence="2" key="1">
    <citation type="journal article" name="DNA Res.">
        <title>The physiological potential of anammox bacteria as revealed by their core genome structure.</title>
        <authorList>
            <person name="Okubo T."/>
            <person name="Toyoda A."/>
            <person name="Fukuhara K."/>
            <person name="Uchiyama I."/>
            <person name="Harigaya Y."/>
            <person name="Kuroiwa M."/>
            <person name="Suzuki T."/>
            <person name="Murakami Y."/>
            <person name="Suwa Y."/>
            <person name="Takami H."/>
        </authorList>
    </citation>
    <scope>NUCLEOTIDE SEQUENCE</scope>
    <source>
        <strain evidence="2">317325-3</strain>
    </source>
</reference>
<proteinExistence type="predicted"/>
<feature type="chain" id="PRO_5035236990" evidence="1">
    <location>
        <begin position="19"/>
        <end position="182"/>
    </location>
</feature>
<evidence type="ECO:0000313" key="3">
    <source>
        <dbReference type="Proteomes" id="UP000662914"/>
    </source>
</evidence>
<dbReference type="EMBL" id="AP021857">
    <property type="protein sequence ID" value="BBO19517.1"/>
    <property type="molecule type" value="Genomic_DNA"/>
</dbReference>
<name>A0A809RST2_9PROT</name>
<dbReference type="SUPFAM" id="SSF49777">
    <property type="entry name" value="PEBP-like"/>
    <property type="match status" value="1"/>
</dbReference>
<dbReference type="InterPro" id="IPR008914">
    <property type="entry name" value="PEBP"/>
</dbReference>
<evidence type="ECO:0000313" key="2">
    <source>
        <dbReference type="EMBL" id="BBO19517.1"/>
    </source>
</evidence>
<dbReference type="KEGG" id="ddz:DSYM_02160"/>
<organism evidence="2 3">
    <name type="scientific">Candidatus Desulfobacillus denitrificans</name>
    <dbReference type="NCBI Taxonomy" id="2608985"/>
    <lineage>
        <taxon>Bacteria</taxon>
        <taxon>Pseudomonadati</taxon>
        <taxon>Pseudomonadota</taxon>
        <taxon>Betaproteobacteria</taxon>
        <taxon>Candidatus Desulfobacillus</taxon>
    </lineage>
</organism>
<dbReference type="InterPro" id="IPR005247">
    <property type="entry name" value="YbhB_YbcL/LppC-like"/>
</dbReference>
<keyword evidence="1" id="KW-0732">Signal</keyword>
<sequence>MRSIIFALGLALPLAAQAVNFTIESPDVKPARTIPEVHVFNGFGCVGANLSPALSWRHPPKGTRSFAVTAYDPDAPTGSGWWHWVVFNLPAETRELAAGAGDPAADKMPAGAVQSRTDFGKSGWGGPCPPQGDRPHRYVITVHALKVDKIELDENAPAAMVGFMINANRLAKASITAFYGRK</sequence>
<dbReference type="Gene3D" id="3.90.280.10">
    <property type="entry name" value="PEBP-like"/>
    <property type="match status" value="1"/>
</dbReference>
<dbReference type="NCBIfam" id="TIGR00481">
    <property type="entry name" value="YbhB/YbcL family Raf kinase inhibitor-like protein"/>
    <property type="match status" value="1"/>
</dbReference>
<dbReference type="InterPro" id="IPR036610">
    <property type="entry name" value="PEBP-like_sf"/>
</dbReference>
<dbReference type="PANTHER" id="PTHR30289">
    <property type="entry name" value="UNCHARACTERIZED PROTEIN YBCL-RELATED"/>
    <property type="match status" value="1"/>
</dbReference>
<accession>A0A809RST2</accession>
<dbReference type="Proteomes" id="UP000662914">
    <property type="component" value="Chromosome"/>
</dbReference>
<protein>
    <submittedName>
        <fullName evidence="2">Phosphatidylethanolamine-binding protein</fullName>
    </submittedName>
</protein>
<dbReference type="AlphaFoldDB" id="A0A809RST2"/>
<evidence type="ECO:0000256" key="1">
    <source>
        <dbReference type="SAM" id="SignalP"/>
    </source>
</evidence>
<dbReference type="Pfam" id="PF01161">
    <property type="entry name" value="PBP"/>
    <property type="match status" value="1"/>
</dbReference>
<dbReference type="PANTHER" id="PTHR30289:SF1">
    <property type="entry name" value="PEBP (PHOSPHATIDYLETHANOLAMINE-BINDING PROTEIN) FAMILY PROTEIN"/>
    <property type="match status" value="1"/>
</dbReference>
<feature type="signal peptide" evidence="1">
    <location>
        <begin position="1"/>
        <end position="18"/>
    </location>
</feature>